<protein>
    <submittedName>
        <fullName evidence="2">AAA ATPase</fullName>
    </submittedName>
</protein>
<evidence type="ECO:0000313" key="2">
    <source>
        <dbReference type="EMBL" id="EFH81095.1"/>
    </source>
</evidence>
<gene>
    <name evidence="2" type="ORF">Krac_1775</name>
</gene>
<feature type="region of interest" description="Disordered" evidence="1">
    <location>
        <begin position="301"/>
        <end position="398"/>
    </location>
</feature>
<evidence type="ECO:0000256" key="1">
    <source>
        <dbReference type="SAM" id="MobiDB-lite"/>
    </source>
</evidence>
<dbReference type="InParanoid" id="D6U391"/>
<evidence type="ECO:0000313" key="3">
    <source>
        <dbReference type="Proteomes" id="UP000004508"/>
    </source>
</evidence>
<dbReference type="Gene3D" id="3.40.50.300">
    <property type="entry name" value="P-loop containing nucleotide triphosphate hydrolases"/>
    <property type="match status" value="1"/>
</dbReference>
<name>D6U391_KTERA</name>
<dbReference type="EMBL" id="ADVG01000004">
    <property type="protein sequence ID" value="EFH81095.1"/>
    <property type="molecule type" value="Genomic_DNA"/>
</dbReference>
<dbReference type="InterPro" id="IPR027417">
    <property type="entry name" value="P-loop_NTPase"/>
</dbReference>
<comment type="caution">
    <text evidence="2">The sequence shown here is derived from an EMBL/GenBank/DDBJ whole genome shotgun (WGS) entry which is preliminary data.</text>
</comment>
<dbReference type="Proteomes" id="UP000004508">
    <property type="component" value="Unassembled WGS sequence"/>
</dbReference>
<keyword evidence="3" id="KW-1185">Reference proteome</keyword>
<accession>D6U391</accession>
<dbReference type="SUPFAM" id="SSF52540">
    <property type="entry name" value="P-loop containing nucleoside triphosphate hydrolases"/>
    <property type="match status" value="1"/>
</dbReference>
<organism evidence="2 3">
    <name type="scientific">Ktedonobacter racemifer DSM 44963</name>
    <dbReference type="NCBI Taxonomy" id="485913"/>
    <lineage>
        <taxon>Bacteria</taxon>
        <taxon>Bacillati</taxon>
        <taxon>Chloroflexota</taxon>
        <taxon>Ktedonobacteria</taxon>
        <taxon>Ktedonobacterales</taxon>
        <taxon>Ktedonobacteraceae</taxon>
        <taxon>Ktedonobacter</taxon>
    </lineage>
</organism>
<sequence length="398" mass="43773">MLCRSRFRVWKRLLLCGPGGVGKSKALGVVAERFAREEPDRFVVPILLLEPIPPDQGPYLRLDYYWQIIDALKEHLLIKELLGNVAHLMASPKATRSKLGAIDWLKVRGVAEQALIRARVKAVFADEGHRLMQGDGSQSVDEQLEWLKSLSNRTNVLHVLVGPYALFGFRNTSGQLARRGRDIHFARYHVEDKEERTAFVAALKYLLERVPLDVDLNALLSRWRWWASGCVGCIGVLKDWLVDAVAATLVQKGTSLTEEILARAMPHPARCLSLEMEARAGEHKVALHDSESAKQFQALLKKPAKASNGKTAPTPGSMPGAPHAGQADGIAEPASATLPMQQVAPKPTKLRVGQRAPERDPVGETSAPRPAGEIYNAKPSKSPEARDIHKRFGLSSAS</sequence>
<reference evidence="2 3" key="1">
    <citation type="journal article" date="2011" name="Stand. Genomic Sci.">
        <title>Non-contiguous finished genome sequence and contextual data of the filamentous soil bacterium Ktedonobacter racemifer type strain (SOSP1-21).</title>
        <authorList>
            <person name="Chang Y.J."/>
            <person name="Land M."/>
            <person name="Hauser L."/>
            <person name="Chertkov O."/>
            <person name="Del Rio T.G."/>
            <person name="Nolan M."/>
            <person name="Copeland A."/>
            <person name="Tice H."/>
            <person name="Cheng J.F."/>
            <person name="Lucas S."/>
            <person name="Han C."/>
            <person name="Goodwin L."/>
            <person name="Pitluck S."/>
            <person name="Ivanova N."/>
            <person name="Ovchinikova G."/>
            <person name="Pati A."/>
            <person name="Chen A."/>
            <person name="Palaniappan K."/>
            <person name="Mavromatis K."/>
            <person name="Liolios K."/>
            <person name="Brettin T."/>
            <person name="Fiebig A."/>
            <person name="Rohde M."/>
            <person name="Abt B."/>
            <person name="Goker M."/>
            <person name="Detter J.C."/>
            <person name="Woyke T."/>
            <person name="Bristow J."/>
            <person name="Eisen J.A."/>
            <person name="Markowitz V."/>
            <person name="Hugenholtz P."/>
            <person name="Kyrpides N.C."/>
            <person name="Klenk H.P."/>
            <person name="Lapidus A."/>
        </authorList>
    </citation>
    <scope>NUCLEOTIDE SEQUENCE [LARGE SCALE GENOMIC DNA]</scope>
    <source>
        <strain evidence="3">DSM 44963</strain>
    </source>
</reference>
<dbReference type="AlphaFoldDB" id="D6U391"/>
<dbReference type="eggNOG" id="COG1672">
    <property type="taxonomic scope" value="Bacteria"/>
</dbReference>
<proteinExistence type="predicted"/>